<proteinExistence type="predicted"/>
<organism evidence="1 2">
    <name type="scientific">Lentinula lateritia</name>
    <dbReference type="NCBI Taxonomy" id="40482"/>
    <lineage>
        <taxon>Eukaryota</taxon>
        <taxon>Fungi</taxon>
        <taxon>Dikarya</taxon>
        <taxon>Basidiomycota</taxon>
        <taxon>Agaricomycotina</taxon>
        <taxon>Agaricomycetes</taxon>
        <taxon>Agaricomycetidae</taxon>
        <taxon>Agaricales</taxon>
        <taxon>Marasmiineae</taxon>
        <taxon>Omphalotaceae</taxon>
        <taxon>Lentinula</taxon>
    </lineage>
</organism>
<evidence type="ECO:0000313" key="1">
    <source>
        <dbReference type="EMBL" id="KAJ4498129.1"/>
    </source>
</evidence>
<evidence type="ECO:0000313" key="2">
    <source>
        <dbReference type="Proteomes" id="UP001150217"/>
    </source>
</evidence>
<accession>A0ABQ8VP22</accession>
<gene>
    <name evidence="1" type="ORF">C8R41DRAFT_757672</name>
</gene>
<keyword evidence="2" id="KW-1185">Reference proteome</keyword>
<dbReference type="InterPro" id="IPR014752">
    <property type="entry name" value="Arrestin-like_C"/>
</dbReference>
<dbReference type="EMBL" id="JANVFT010000017">
    <property type="protein sequence ID" value="KAJ4498129.1"/>
    <property type="molecule type" value="Genomic_DNA"/>
</dbReference>
<dbReference type="Proteomes" id="UP001150217">
    <property type="component" value="Unassembled WGS sequence"/>
</dbReference>
<dbReference type="Gene3D" id="2.60.40.640">
    <property type="match status" value="1"/>
</dbReference>
<evidence type="ECO:0008006" key="3">
    <source>
        <dbReference type="Google" id="ProtNLM"/>
    </source>
</evidence>
<protein>
    <recommendedName>
        <fullName evidence="3">Arrestin-like N-terminal domain-containing protein</fullName>
    </recommendedName>
</protein>
<sequence length="412" mass="45938">MSLVLPPNYFPTSSPPRYSYLLPEGEETVEFTPRGNAPTNVLVNITQTCSFLTIILKDQNPAEECPTYGRGSTIHGEIGLRSSASVLSVSIKLKGRLRVSISDSGSATIPVVSESAVLWSQDSAHKIICPSVLPFSIVFPTTFKHGDRIRSIPPSFSEAYYQLPAISAQCSYILKVTIHNSSKMAFWNPSRSYSLWLNYRPRTRPQRPVYHLDRFLATLKQIPEDWLESESTMRIRRTDSLDLKPVSCRFFFPSVGAFGLSDTIPFHIQISSSLASLRLLLSSEIPNSGTERPSVRVFITRQTVVEVNTRKCWRTATLVEGRVRAIAPPIYATAVEGADMYVDWEGEVRVEKDMVQYGGFNIGTVVVKDYIVFAITPPNPRSCPLLAHQHSVPIKLVTDVWTDGSTSHPLDT</sequence>
<reference evidence="1" key="1">
    <citation type="submission" date="2022-08" db="EMBL/GenBank/DDBJ databases">
        <title>A Global Phylogenomic Analysis of the Shiitake Genus Lentinula.</title>
        <authorList>
            <consortium name="DOE Joint Genome Institute"/>
            <person name="Sierra-Patev S."/>
            <person name="Min B."/>
            <person name="Naranjo-Ortiz M."/>
            <person name="Looney B."/>
            <person name="Konkel Z."/>
            <person name="Slot J.C."/>
            <person name="Sakamoto Y."/>
            <person name="Steenwyk J.L."/>
            <person name="Rokas A."/>
            <person name="Carro J."/>
            <person name="Camarero S."/>
            <person name="Ferreira P."/>
            <person name="Molpeceres G."/>
            <person name="Ruiz-Duenas F.J."/>
            <person name="Serrano A."/>
            <person name="Henrissat B."/>
            <person name="Drula E."/>
            <person name="Hughes K.W."/>
            <person name="Mata J.L."/>
            <person name="Ishikawa N.K."/>
            <person name="Vargas-Isla R."/>
            <person name="Ushijima S."/>
            <person name="Smith C.A."/>
            <person name="Ahrendt S."/>
            <person name="Andreopoulos W."/>
            <person name="He G."/>
            <person name="Labutti K."/>
            <person name="Lipzen A."/>
            <person name="Ng V."/>
            <person name="Riley R."/>
            <person name="Sandor L."/>
            <person name="Barry K."/>
            <person name="Martinez A.T."/>
            <person name="Xiao Y."/>
            <person name="Gibbons J.G."/>
            <person name="Terashima K."/>
            <person name="Grigoriev I.V."/>
            <person name="Hibbett D.S."/>
        </authorList>
    </citation>
    <scope>NUCLEOTIDE SEQUENCE</scope>
    <source>
        <strain evidence="1">RHP3577 ss4</strain>
    </source>
</reference>
<comment type="caution">
    <text evidence="1">The sequence shown here is derived from an EMBL/GenBank/DDBJ whole genome shotgun (WGS) entry which is preliminary data.</text>
</comment>
<name>A0ABQ8VP22_9AGAR</name>